<dbReference type="EMBL" id="JAIZAY010000001">
    <property type="protein sequence ID" value="KAJ8048533.1"/>
    <property type="molecule type" value="Genomic_DNA"/>
</dbReference>
<organism evidence="2 3">
    <name type="scientific">Holothuria leucospilota</name>
    <name type="common">Black long sea cucumber</name>
    <name type="synonym">Mertensiothuria leucospilota</name>
    <dbReference type="NCBI Taxonomy" id="206669"/>
    <lineage>
        <taxon>Eukaryota</taxon>
        <taxon>Metazoa</taxon>
        <taxon>Echinodermata</taxon>
        <taxon>Eleutherozoa</taxon>
        <taxon>Echinozoa</taxon>
        <taxon>Holothuroidea</taxon>
        <taxon>Aspidochirotacea</taxon>
        <taxon>Aspidochirotida</taxon>
        <taxon>Holothuriidae</taxon>
        <taxon>Holothuria</taxon>
    </lineage>
</organism>
<name>A0A9Q1CPK3_HOLLE</name>
<accession>A0A9Q1CPK3</accession>
<evidence type="ECO:0000256" key="1">
    <source>
        <dbReference type="SAM" id="MobiDB-lite"/>
    </source>
</evidence>
<dbReference type="Proteomes" id="UP001152320">
    <property type="component" value="Chromosome 1"/>
</dbReference>
<evidence type="ECO:0000313" key="2">
    <source>
        <dbReference type="EMBL" id="KAJ8048533.1"/>
    </source>
</evidence>
<dbReference type="AlphaFoldDB" id="A0A9Q1CPK3"/>
<comment type="caution">
    <text evidence="2">The sequence shown here is derived from an EMBL/GenBank/DDBJ whole genome shotgun (WGS) entry which is preliminary data.</text>
</comment>
<keyword evidence="3" id="KW-1185">Reference proteome</keyword>
<reference evidence="2" key="1">
    <citation type="submission" date="2021-10" db="EMBL/GenBank/DDBJ databases">
        <title>Tropical sea cucumber genome reveals ecological adaptation and Cuvierian tubules defense mechanism.</title>
        <authorList>
            <person name="Chen T."/>
        </authorList>
    </citation>
    <scope>NUCLEOTIDE SEQUENCE</scope>
    <source>
        <strain evidence="2">Nanhai2018</strain>
        <tissue evidence="2">Muscle</tissue>
    </source>
</reference>
<protein>
    <submittedName>
        <fullName evidence="2">Uncharacterized protein</fullName>
    </submittedName>
</protein>
<gene>
    <name evidence="2" type="ORF">HOLleu_00886</name>
</gene>
<feature type="region of interest" description="Disordered" evidence="1">
    <location>
        <begin position="62"/>
        <end position="145"/>
    </location>
</feature>
<sequence length="183" mass="21619">MLYQHIVRWEKVPWNFPIAQICKYEEVPIRTVNCHLYVPYYFYPLQASDYKYTFRADARGGVGGVTPPHYPRSRQNPALVGKMKERGNWKLRKVRGKKKEEKKNRQKRTEKRERERPSEQRKEQGRERHGRTRERAGADGRQEIGMHLKTTFITIFSKTVNQEEEGPGGRTKLAANPIIMSIY</sequence>
<feature type="compositionally biased region" description="Basic and acidic residues" evidence="1">
    <location>
        <begin position="110"/>
        <end position="145"/>
    </location>
</feature>
<proteinExistence type="predicted"/>
<evidence type="ECO:0000313" key="3">
    <source>
        <dbReference type="Proteomes" id="UP001152320"/>
    </source>
</evidence>